<name>A0A9W6V8N8_9PSEU</name>
<dbReference type="InterPro" id="IPR019198">
    <property type="entry name" value="Beta_propeller_containing"/>
</dbReference>
<dbReference type="Proteomes" id="UP001165042">
    <property type="component" value="Unassembled WGS sequence"/>
</dbReference>
<accession>A0A9W6V8N8</accession>
<sequence>MGAVVVASACVAGGIFFAQRPVDVAGPAPYVPSVRLVSYDSCADVEADLKKAALERVTPYGFDNRMYDVGVVPMPAEGSAPVAGKAQPPVQRKDQSSTPDHSSTNNHEAAADEPDLVKTDGRRIVTVADGTLRVVDTASRTLTASLAMPGGGQATALLLDGDHALVAVPRYEAVDRDTPSGGSMTTSLVMVDLAGGARVTGTLTVDGDYLDGRQVGSVARVVARSRPRLEFQYPAIGGEETPSLDRNREVIKQAPLDRWLPRATLDRDGQRTEAKVDCGSISRPSGYTGTAMLTVYTVDLRAPLGTGEPVTIAADGDTLYGTATSLYLADDQRQRVGILPADARQAAENTDIHQFDISAPGKPTYVASGSVEGALVNQYALSEHKGNLRVATTTAKDSAVSVLTRRGAGLARIGRVGGLGVGERIQSVRYLGDTAYVVTFRRTDPLYTVDLTDPTAPRVTGELKITGYSAYLHPLGQGRLLGVGQEATEQGRVTGTQVSLFDTTAAPASRITQFHLPGANSEVEFDAHAFLHWPDKGLVVIPVDTARGSGGVLVLRVAGDKITEVGTLRHPEPSRIDSRVRRTLVAGGALWTVSSAGVQAADLDTASPLAWVPFS</sequence>
<protein>
    <recommendedName>
        <fullName evidence="4">Beta propeller domain-containing protein</fullName>
    </recommendedName>
</protein>
<reference evidence="2" key="1">
    <citation type="submission" date="2023-02" db="EMBL/GenBank/DDBJ databases">
        <title>Actinokineospora globicatena NBRC 15670.</title>
        <authorList>
            <person name="Ichikawa N."/>
            <person name="Sato H."/>
            <person name="Tonouchi N."/>
        </authorList>
    </citation>
    <scope>NUCLEOTIDE SEQUENCE</scope>
    <source>
        <strain evidence="2">NBRC 15670</strain>
    </source>
</reference>
<evidence type="ECO:0008006" key="4">
    <source>
        <dbReference type="Google" id="ProtNLM"/>
    </source>
</evidence>
<evidence type="ECO:0000313" key="2">
    <source>
        <dbReference type="EMBL" id="GLW94175.1"/>
    </source>
</evidence>
<gene>
    <name evidence="2" type="ORF">Aglo03_49910</name>
</gene>
<comment type="caution">
    <text evidence="2">The sequence shown here is derived from an EMBL/GenBank/DDBJ whole genome shotgun (WGS) entry which is preliminary data.</text>
</comment>
<dbReference type="EMBL" id="BSSD01000008">
    <property type="protein sequence ID" value="GLW94175.1"/>
    <property type="molecule type" value="Genomic_DNA"/>
</dbReference>
<feature type="region of interest" description="Disordered" evidence="1">
    <location>
        <begin position="78"/>
        <end position="118"/>
    </location>
</feature>
<evidence type="ECO:0000313" key="3">
    <source>
        <dbReference type="Proteomes" id="UP001165042"/>
    </source>
</evidence>
<proteinExistence type="predicted"/>
<dbReference type="SUPFAM" id="SSF75011">
    <property type="entry name" value="3-carboxy-cis,cis-mucoante lactonizing enzyme"/>
    <property type="match status" value="1"/>
</dbReference>
<evidence type="ECO:0000256" key="1">
    <source>
        <dbReference type="SAM" id="MobiDB-lite"/>
    </source>
</evidence>
<keyword evidence="3" id="KW-1185">Reference proteome</keyword>
<feature type="compositionally biased region" description="Polar residues" evidence="1">
    <location>
        <begin position="96"/>
        <end position="107"/>
    </location>
</feature>
<organism evidence="2 3">
    <name type="scientific">Actinokineospora globicatena</name>
    <dbReference type="NCBI Taxonomy" id="103729"/>
    <lineage>
        <taxon>Bacteria</taxon>
        <taxon>Bacillati</taxon>
        <taxon>Actinomycetota</taxon>
        <taxon>Actinomycetes</taxon>
        <taxon>Pseudonocardiales</taxon>
        <taxon>Pseudonocardiaceae</taxon>
        <taxon>Actinokineospora</taxon>
    </lineage>
</organism>
<dbReference type="AlphaFoldDB" id="A0A9W6V8N8"/>
<dbReference type="Pfam" id="PF09826">
    <property type="entry name" value="Beta_propel"/>
    <property type="match status" value="1"/>
</dbReference>